<organism evidence="3 4">
    <name type="scientific">Schistocephalus solidus</name>
    <name type="common">Tapeworm</name>
    <dbReference type="NCBI Taxonomy" id="70667"/>
    <lineage>
        <taxon>Eukaryota</taxon>
        <taxon>Metazoa</taxon>
        <taxon>Spiralia</taxon>
        <taxon>Lophotrochozoa</taxon>
        <taxon>Platyhelminthes</taxon>
        <taxon>Cestoda</taxon>
        <taxon>Eucestoda</taxon>
        <taxon>Diphyllobothriidea</taxon>
        <taxon>Diphyllobothriidae</taxon>
        <taxon>Schistocephalus</taxon>
    </lineage>
</organism>
<dbReference type="OrthoDB" id="14833at2759"/>
<dbReference type="EMBL" id="UYSU01036216">
    <property type="protein sequence ID" value="VDL97370.1"/>
    <property type="molecule type" value="Genomic_DNA"/>
</dbReference>
<dbReference type="Gene3D" id="1.10.287.2720">
    <property type="match status" value="1"/>
</dbReference>
<keyword evidence="4" id="KW-1185">Reference proteome</keyword>
<proteinExistence type="predicted"/>
<dbReference type="InterPro" id="IPR037239">
    <property type="entry name" value="OSBP_sf"/>
</dbReference>
<dbReference type="AlphaFoldDB" id="A0A3P7CIX0"/>
<sequence>MRLRAADAKERQLWVNRVRAVAEYQTEQATESVQSTSSPPAQLPSLLPVKERSSSALNGSASDQIPRTLVRPPSTPSYSKSGKSSESSSRRPEKRSESSSPFPAIEPNSACTSPVFLDPLVQLHELFRMLEQEGMNLSNDIDNLYTSPALTFAHRNPEVTEVYRFTVCVIGRADTVNDDISSLVVEIDGKVLACSSEDFVQSIVVLYFKVVLPTFILERRSLLEMFADYMAHPHLFIGQVS</sequence>
<feature type="compositionally biased region" description="Low complexity" evidence="1">
    <location>
        <begin position="76"/>
        <end position="87"/>
    </location>
</feature>
<feature type="compositionally biased region" description="Low complexity" evidence="1">
    <location>
        <begin position="35"/>
        <end position="48"/>
    </location>
</feature>
<protein>
    <recommendedName>
        <fullName evidence="2">PH domain-containing protein</fullName>
    </recommendedName>
</protein>
<feature type="domain" description="PH" evidence="2">
    <location>
        <begin position="1"/>
        <end position="23"/>
    </location>
</feature>
<evidence type="ECO:0000313" key="3">
    <source>
        <dbReference type="EMBL" id="VDL97370.1"/>
    </source>
</evidence>
<gene>
    <name evidence="3" type="ORF">SSLN_LOCUS10985</name>
</gene>
<feature type="compositionally biased region" description="Polar residues" evidence="1">
    <location>
        <begin position="25"/>
        <end position="34"/>
    </location>
</feature>
<dbReference type="PROSITE" id="PS50003">
    <property type="entry name" value="PH_DOMAIN"/>
    <property type="match status" value="1"/>
</dbReference>
<feature type="compositionally biased region" description="Polar residues" evidence="1">
    <location>
        <begin position="54"/>
        <end position="65"/>
    </location>
</feature>
<dbReference type="InterPro" id="IPR001849">
    <property type="entry name" value="PH_domain"/>
</dbReference>
<evidence type="ECO:0000256" key="1">
    <source>
        <dbReference type="SAM" id="MobiDB-lite"/>
    </source>
</evidence>
<accession>A0A3P7CIX0</accession>
<name>A0A3P7CIX0_SCHSO</name>
<feature type="region of interest" description="Disordered" evidence="1">
    <location>
        <begin position="25"/>
        <end position="106"/>
    </location>
</feature>
<evidence type="ECO:0000313" key="4">
    <source>
        <dbReference type="Proteomes" id="UP000275846"/>
    </source>
</evidence>
<dbReference type="Proteomes" id="UP000275846">
    <property type="component" value="Unassembled WGS sequence"/>
</dbReference>
<dbReference type="STRING" id="70667.A0A3P7CIX0"/>
<feature type="compositionally biased region" description="Basic and acidic residues" evidence="1">
    <location>
        <begin position="88"/>
        <end position="97"/>
    </location>
</feature>
<reference evidence="3 4" key="1">
    <citation type="submission" date="2018-11" db="EMBL/GenBank/DDBJ databases">
        <authorList>
            <consortium name="Pathogen Informatics"/>
        </authorList>
    </citation>
    <scope>NUCLEOTIDE SEQUENCE [LARGE SCALE GENOMIC DNA]</scope>
    <source>
        <strain evidence="3 4">NST_G2</strain>
    </source>
</reference>
<evidence type="ECO:0000259" key="2">
    <source>
        <dbReference type="PROSITE" id="PS50003"/>
    </source>
</evidence>
<dbReference type="SUPFAM" id="SSF144000">
    <property type="entry name" value="Oxysterol-binding protein-like"/>
    <property type="match status" value="1"/>
</dbReference>